<evidence type="ECO:0000256" key="1">
    <source>
        <dbReference type="SAM" id="MobiDB-lite"/>
    </source>
</evidence>
<accession>A0AAV0Q9W1</accession>
<protein>
    <submittedName>
        <fullName evidence="2">Uncharacterized protein</fullName>
    </submittedName>
</protein>
<keyword evidence="3" id="KW-1185">Reference proteome</keyword>
<feature type="non-terminal residue" evidence="2">
    <location>
        <position position="1"/>
    </location>
</feature>
<evidence type="ECO:0000313" key="3">
    <source>
        <dbReference type="Proteomes" id="UP001154282"/>
    </source>
</evidence>
<evidence type="ECO:0000313" key="2">
    <source>
        <dbReference type="EMBL" id="CAI0541098.1"/>
    </source>
</evidence>
<organism evidence="2 3">
    <name type="scientific">Linum tenue</name>
    <dbReference type="NCBI Taxonomy" id="586396"/>
    <lineage>
        <taxon>Eukaryota</taxon>
        <taxon>Viridiplantae</taxon>
        <taxon>Streptophyta</taxon>
        <taxon>Embryophyta</taxon>
        <taxon>Tracheophyta</taxon>
        <taxon>Spermatophyta</taxon>
        <taxon>Magnoliopsida</taxon>
        <taxon>eudicotyledons</taxon>
        <taxon>Gunneridae</taxon>
        <taxon>Pentapetalae</taxon>
        <taxon>rosids</taxon>
        <taxon>fabids</taxon>
        <taxon>Malpighiales</taxon>
        <taxon>Linaceae</taxon>
        <taxon>Linum</taxon>
    </lineage>
</organism>
<dbReference type="Proteomes" id="UP001154282">
    <property type="component" value="Unassembled WGS sequence"/>
</dbReference>
<proteinExistence type="predicted"/>
<gene>
    <name evidence="2" type="ORF">LITE_LOCUS41958</name>
</gene>
<feature type="region of interest" description="Disordered" evidence="1">
    <location>
        <begin position="1"/>
        <end position="27"/>
    </location>
</feature>
<dbReference type="AlphaFoldDB" id="A0AAV0Q9W1"/>
<reference evidence="2" key="1">
    <citation type="submission" date="2022-08" db="EMBL/GenBank/DDBJ databases">
        <authorList>
            <person name="Gutierrez-Valencia J."/>
        </authorList>
    </citation>
    <scope>NUCLEOTIDE SEQUENCE</scope>
</reference>
<name>A0AAV0Q9W1_9ROSI</name>
<feature type="compositionally biased region" description="Pro residues" evidence="1">
    <location>
        <begin position="16"/>
        <end position="27"/>
    </location>
</feature>
<comment type="caution">
    <text evidence="2">The sequence shown here is derived from an EMBL/GenBank/DDBJ whole genome shotgun (WGS) entry which is preliminary data.</text>
</comment>
<dbReference type="EMBL" id="CAMGYJ010000009">
    <property type="protein sequence ID" value="CAI0541098.1"/>
    <property type="molecule type" value="Genomic_DNA"/>
</dbReference>
<sequence length="224" mass="24417">GGKNPPATTPKLAVPFDPPHSQPPPHPHLQITIATRPIAIFSEQLRHPPATISRRALLRPSKTPLPPPNTATTVRPNFPDLGCHPISIFIFSPVASFATESVNTAYEELIDSRWIPKSPATSAVQSAVHIAQKLSRHQNRLTRRDSTPEFPQWIAFQTQLHLCLPPLNCSLFQSSDSVSETTARSTPDCGRASTRNSTLLTGLLGPGHKLPLPFLGFALEPSVF</sequence>